<proteinExistence type="predicted"/>
<dbReference type="EC" id="3.2.2.9" evidence="2"/>
<evidence type="ECO:0000259" key="7">
    <source>
        <dbReference type="Pfam" id="PF01048"/>
    </source>
</evidence>
<evidence type="ECO:0000256" key="4">
    <source>
        <dbReference type="ARBA" id="ARBA00022801"/>
    </source>
</evidence>
<evidence type="ECO:0000313" key="8">
    <source>
        <dbReference type="EMBL" id="ACT96480.1"/>
    </source>
</evidence>
<keyword evidence="8" id="KW-0326">Glycosidase</keyword>
<dbReference type="PANTHER" id="PTHR46832:SF1">
    <property type="entry name" value="5'-METHYLTHIOADENOSINE_S-ADENOSYLHOMOCYSTEINE NUCLEOSIDASE"/>
    <property type="match status" value="1"/>
</dbReference>
<dbReference type="Proteomes" id="UP000002011">
    <property type="component" value="Chromosome"/>
</dbReference>
<organism evidence="8 9">
    <name type="scientific">Dyadobacter fermentans (strain ATCC 700827 / DSM 18053 / CIP 107007 / KCTC 52180 / NS114)</name>
    <dbReference type="NCBI Taxonomy" id="471854"/>
    <lineage>
        <taxon>Bacteria</taxon>
        <taxon>Pseudomonadati</taxon>
        <taxon>Bacteroidota</taxon>
        <taxon>Cytophagia</taxon>
        <taxon>Cytophagales</taxon>
        <taxon>Spirosomataceae</taxon>
        <taxon>Dyadobacter</taxon>
    </lineage>
</organism>
<comment type="pathway">
    <text evidence="1">Amino-acid biosynthesis; L-methionine biosynthesis via salvage pathway; S-methyl-5-thio-alpha-D-ribose 1-phosphate from S-methyl-5'-thioadenosine (hydrolase route): step 1/2.</text>
</comment>
<keyword evidence="3" id="KW-0028">Amino-acid biosynthesis</keyword>
<feature type="domain" description="Nucleoside phosphorylase" evidence="7">
    <location>
        <begin position="25"/>
        <end position="265"/>
    </location>
</feature>
<dbReference type="GO" id="GO:0019509">
    <property type="term" value="P:L-methionine salvage from methylthioadenosine"/>
    <property type="evidence" value="ECO:0007669"/>
    <property type="project" value="UniProtKB-UniPathway"/>
</dbReference>
<dbReference type="GO" id="GO:0009164">
    <property type="term" value="P:nucleoside catabolic process"/>
    <property type="evidence" value="ECO:0007669"/>
    <property type="project" value="InterPro"/>
</dbReference>
<dbReference type="UniPathway" id="UPA00904">
    <property type="reaction ID" value="UER00871"/>
</dbReference>
<dbReference type="SUPFAM" id="SSF53167">
    <property type="entry name" value="Purine and uridine phosphorylases"/>
    <property type="match status" value="1"/>
</dbReference>
<dbReference type="NCBIfam" id="TIGR01704">
    <property type="entry name" value="MTA_SAH-Nsdase"/>
    <property type="match status" value="1"/>
</dbReference>
<dbReference type="CDD" id="cd09008">
    <property type="entry name" value="MTAN"/>
    <property type="match status" value="1"/>
</dbReference>
<evidence type="ECO:0000256" key="2">
    <source>
        <dbReference type="ARBA" id="ARBA00011974"/>
    </source>
</evidence>
<dbReference type="STRING" id="471854.Dfer_5287"/>
<keyword evidence="9" id="KW-1185">Reference proteome</keyword>
<name>C6VTB6_DYAFD</name>
<dbReference type="PANTHER" id="PTHR46832">
    <property type="entry name" value="5'-METHYLTHIOADENOSINE/S-ADENOSYLHOMOCYSTEINE NUCLEOSIDASE"/>
    <property type="match status" value="1"/>
</dbReference>
<reference evidence="8 9" key="1">
    <citation type="journal article" date="2009" name="Stand. Genomic Sci.">
        <title>Complete genome sequence of Dyadobacter fermentans type strain (NS114).</title>
        <authorList>
            <person name="Lang E."/>
            <person name="Lapidus A."/>
            <person name="Chertkov O."/>
            <person name="Brettin T."/>
            <person name="Detter J.C."/>
            <person name="Han C."/>
            <person name="Copeland A."/>
            <person name="Glavina Del Rio T."/>
            <person name="Nolan M."/>
            <person name="Chen F."/>
            <person name="Lucas S."/>
            <person name="Tice H."/>
            <person name="Cheng J.F."/>
            <person name="Land M."/>
            <person name="Hauser L."/>
            <person name="Chang Y.J."/>
            <person name="Jeffries C.D."/>
            <person name="Kopitz M."/>
            <person name="Bruce D."/>
            <person name="Goodwin L."/>
            <person name="Pitluck S."/>
            <person name="Ovchinnikova G."/>
            <person name="Pati A."/>
            <person name="Ivanova N."/>
            <person name="Mavrommatis K."/>
            <person name="Chen A."/>
            <person name="Palaniappan K."/>
            <person name="Chain P."/>
            <person name="Bristow J."/>
            <person name="Eisen J.A."/>
            <person name="Markowitz V."/>
            <person name="Hugenholtz P."/>
            <person name="Goker M."/>
            <person name="Rohde M."/>
            <person name="Kyrpides N.C."/>
            <person name="Klenk H.P."/>
        </authorList>
    </citation>
    <scope>NUCLEOTIDE SEQUENCE [LARGE SCALE GENOMIC DNA]</scope>
    <source>
        <strain evidence="9">ATCC 700827 / DSM 18053 / CIP 107007 / KCTC 52180 / NS114</strain>
    </source>
</reference>
<accession>C6VTB6</accession>
<dbReference type="GO" id="GO:0005829">
    <property type="term" value="C:cytosol"/>
    <property type="evidence" value="ECO:0007669"/>
    <property type="project" value="TreeGrafter"/>
</dbReference>
<keyword evidence="5" id="KW-0486">Methionine biosynthesis</keyword>
<dbReference type="NCBIfam" id="NF004079">
    <property type="entry name" value="PRK05584.1"/>
    <property type="match status" value="1"/>
</dbReference>
<dbReference type="RefSeq" id="WP_015814721.1">
    <property type="nucleotide sequence ID" value="NC_013037.1"/>
</dbReference>
<evidence type="ECO:0000256" key="3">
    <source>
        <dbReference type="ARBA" id="ARBA00022605"/>
    </source>
</evidence>
<evidence type="ECO:0000256" key="5">
    <source>
        <dbReference type="ARBA" id="ARBA00023167"/>
    </source>
</evidence>
<feature type="signal peptide" evidence="6">
    <location>
        <begin position="1"/>
        <end position="22"/>
    </location>
</feature>
<dbReference type="InterPro" id="IPR035994">
    <property type="entry name" value="Nucleoside_phosphorylase_sf"/>
</dbReference>
<protein>
    <recommendedName>
        <fullName evidence="2">adenosylhomocysteine nucleosidase</fullName>
        <ecNumber evidence="2">3.2.2.9</ecNumber>
    </recommendedName>
</protein>
<dbReference type="AlphaFoldDB" id="C6VTB6"/>
<dbReference type="GO" id="GO:0008782">
    <property type="term" value="F:adenosylhomocysteine nucleosidase activity"/>
    <property type="evidence" value="ECO:0007669"/>
    <property type="project" value="UniProtKB-EC"/>
</dbReference>
<evidence type="ECO:0000256" key="1">
    <source>
        <dbReference type="ARBA" id="ARBA00004945"/>
    </source>
</evidence>
<evidence type="ECO:0000256" key="6">
    <source>
        <dbReference type="SAM" id="SignalP"/>
    </source>
</evidence>
<sequence length="268" mass="29240">MKQLSVLTFLFLLITFSSKSQSITGILGAFPPELVMLESQMMHKKDTIIAQVRFIRGELRGRRVVLAETGVGKVNAAITTVLMIEHFKPREIVFSGIAGGIDPALAPGDLVIGTHVAYHDFGQIDDSGMHYWATKNPFTQKENPLQFHCDSALVGKAVQVSKNLQLAKVERDNGSFVPAIKKGIIVTGDVFVSSEKTTRRLFNDLHAAATEMEGAAIAQTCYQQNTPFLIIRSLSDKADGKAGKDMDRFYNVAAQNAATLVMAVVAEQ</sequence>
<dbReference type="OrthoDB" id="9792278at2"/>
<dbReference type="GO" id="GO:0008930">
    <property type="term" value="F:methylthioadenosine nucleosidase activity"/>
    <property type="evidence" value="ECO:0007669"/>
    <property type="project" value="InterPro"/>
</dbReference>
<dbReference type="KEGG" id="dfe:Dfer_5287"/>
<keyword evidence="6" id="KW-0732">Signal</keyword>
<dbReference type="EMBL" id="CP001619">
    <property type="protein sequence ID" value="ACT96480.1"/>
    <property type="molecule type" value="Genomic_DNA"/>
</dbReference>
<dbReference type="Pfam" id="PF01048">
    <property type="entry name" value="PNP_UDP_1"/>
    <property type="match status" value="1"/>
</dbReference>
<dbReference type="HOGENOM" id="CLU_031248_2_2_10"/>
<dbReference type="InterPro" id="IPR010049">
    <property type="entry name" value="MTA_SAH_Nsdase"/>
</dbReference>
<dbReference type="GO" id="GO:0019284">
    <property type="term" value="P:L-methionine salvage from S-adenosylmethionine"/>
    <property type="evidence" value="ECO:0007669"/>
    <property type="project" value="TreeGrafter"/>
</dbReference>
<feature type="chain" id="PRO_5002971998" description="adenosylhomocysteine nucleosidase" evidence="6">
    <location>
        <begin position="23"/>
        <end position="268"/>
    </location>
</feature>
<dbReference type="Gene3D" id="3.40.50.1580">
    <property type="entry name" value="Nucleoside phosphorylase domain"/>
    <property type="match status" value="1"/>
</dbReference>
<gene>
    <name evidence="8" type="ordered locus">Dfer_5287</name>
</gene>
<evidence type="ECO:0000313" key="9">
    <source>
        <dbReference type="Proteomes" id="UP000002011"/>
    </source>
</evidence>
<dbReference type="InterPro" id="IPR000845">
    <property type="entry name" value="Nucleoside_phosphorylase_d"/>
</dbReference>
<dbReference type="eggNOG" id="COG0775">
    <property type="taxonomic scope" value="Bacteria"/>
</dbReference>
<keyword evidence="4 8" id="KW-0378">Hydrolase</keyword>